<keyword evidence="3" id="KW-0378">Hydrolase</keyword>
<dbReference type="GO" id="GO:0006508">
    <property type="term" value="P:proteolysis"/>
    <property type="evidence" value="ECO:0007669"/>
    <property type="project" value="UniProtKB-KW"/>
</dbReference>
<dbReference type="InterPro" id="IPR003653">
    <property type="entry name" value="Peptidase_C48_C"/>
</dbReference>
<gene>
    <name evidence="6" type="ORF">K469DRAFT_788107</name>
</gene>
<dbReference type="Gene3D" id="3.40.395.10">
    <property type="entry name" value="Adenoviral Proteinase, Chain A"/>
    <property type="match status" value="1"/>
</dbReference>
<protein>
    <recommendedName>
        <fullName evidence="5">Ubiquitin-like protease family profile domain-containing protein</fullName>
    </recommendedName>
</protein>
<reference evidence="6" key="1">
    <citation type="journal article" date="2020" name="Stud. Mycol.">
        <title>101 Dothideomycetes genomes: a test case for predicting lifestyles and emergence of pathogens.</title>
        <authorList>
            <person name="Haridas S."/>
            <person name="Albert R."/>
            <person name="Binder M."/>
            <person name="Bloem J."/>
            <person name="Labutti K."/>
            <person name="Salamov A."/>
            <person name="Andreopoulos B."/>
            <person name="Baker S."/>
            <person name="Barry K."/>
            <person name="Bills G."/>
            <person name="Bluhm B."/>
            <person name="Cannon C."/>
            <person name="Castanera R."/>
            <person name="Culley D."/>
            <person name="Daum C."/>
            <person name="Ezra D."/>
            <person name="Gonzalez J."/>
            <person name="Henrissat B."/>
            <person name="Kuo A."/>
            <person name="Liang C."/>
            <person name="Lipzen A."/>
            <person name="Lutzoni F."/>
            <person name="Magnuson J."/>
            <person name="Mondo S."/>
            <person name="Nolan M."/>
            <person name="Ohm R."/>
            <person name="Pangilinan J."/>
            <person name="Park H.-J."/>
            <person name="Ramirez L."/>
            <person name="Alfaro M."/>
            <person name="Sun H."/>
            <person name="Tritt A."/>
            <person name="Yoshinaga Y."/>
            <person name="Zwiers L.-H."/>
            <person name="Turgeon B."/>
            <person name="Goodwin S."/>
            <person name="Spatafora J."/>
            <person name="Crous P."/>
            <person name="Grigoriev I."/>
        </authorList>
    </citation>
    <scope>NUCLEOTIDE SEQUENCE</scope>
    <source>
        <strain evidence="6">CBS 207.26</strain>
    </source>
</reference>
<feature type="region of interest" description="Disordered" evidence="4">
    <location>
        <begin position="718"/>
        <end position="744"/>
    </location>
</feature>
<evidence type="ECO:0000313" key="7">
    <source>
        <dbReference type="Proteomes" id="UP000800200"/>
    </source>
</evidence>
<dbReference type="PROSITE" id="PS50600">
    <property type="entry name" value="ULP_PROTEASE"/>
    <property type="match status" value="1"/>
</dbReference>
<comment type="similarity">
    <text evidence="1">Belongs to the peptidase C48 family.</text>
</comment>
<dbReference type="InterPro" id="IPR038765">
    <property type="entry name" value="Papain-like_cys_pep_sf"/>
</dbReference>
<dbReference type="GO" id="GO:0019783">
    <property type="term" value="F:ubiquitin-like protein peptidase activity"/>
    <property type="evidence" value="ECO:0007669"/>
    <property type="project" value="UniProtKB-ARBA"/>
</dbReference>
<feature type="domain" description="Ubiquitin-like protease family profile" evidence="5">
    <location>
        <begin position="472"/>
        <end position="652"/>
    </location>
</feature>
<evidence type="ECO:0000256" key="1">
    <source>
        <dbReference type="ARBA" id="ARBA00005234"/>
    </source>
</evidence>
<proteinExistence type="inferred from homology"/>
<dbReference type="EMBL" id="ML994647">
    <property type="protein sequence ID" value="KAF2182660.1"/>
    <property type="molecule type" value="Genomic_DNA"/>
</dbReference>
<feature type="region of interest" description="Disordered" evidence="4">
    <location>
        <begin position="123"/>
        <end position="178"/>
    </location>
</feature>
<dbReference type="OrthoDB" id="5084510at2759"/>
<evidence type="ECO:0000259" key="5">
    <source>
        <dbReference type="PROSITE" id="PS50600"/>
    </source>
</evidence>
<accession>A0A6A6DXG9</accession>
<keyword evidence="7" id="KW-1185">Reference proteome</keyword>
<dbReference type="AlphaFoldDB" id="A0A6A6DXG9"/>
<dbReference type="Proteomes" id="UP000800200">
    <property type="component" value="Unassembled WGS sequence"/>
</dbReference>
<feature type="compositionally biased region" description="Low complexity" evidence="4">
    <location>
        <begin position="148"/>
        <end position="163"/>
    </location>
</feature>
<keyword evidence="2" id="KW-0645">Protease</keyword>
<sequence>MATMAEQIANMLDGMHDFVNTSDLETLAKLVNSPKITSLVHNIHQKVPEATKSLVSKVLDKAGQPELHEAEGLERSIRKPKKAVRKDSAYRAPWLAIMPKDESQSKDDHDPLARQSARLRATKFLEGDQDTSSCPDRSLTKGDDARDAQSTAQPQPLAAPTTPIRKIRSVTPSTEEVPRDVVDIPVSADEISSSPAELIPRTAVVNEAIRSIQLLERYPQSNSMHIYQQILQKISCNETFYSYNSSNMSHLSTWMGILDTTEAQSRKVSVFGLLELIGFHEWFVALAKHNQNTQISHKGKPLGDKAAKTFTLDKLLEPCGDFQRIKKEKLNNLRASINSKLHRGEKLTKLVKQLGLGILFSSEIWDYVKLPKDEFGRLIEGIQANSWLAKLLKVLGEQLTLLVNTGRTDLRLLLSSIRSEELLPETQCVEITAELPVEAAKLLDGSLNSAIDQLMDRIRELLGKEFTDTDDITIMGKDFPCSMFKQLYAGDCFGTQLIDACLTMSDKLPFVRFGFCIQLNYGTKPVRAPFQVWAKRVKEWRSKANGQPLVYLVPLIHNGNHFSLLEINEFEGKFFHYDSLASQNGTVSTAEPSKLHQVVLVRISRTVMRRHKLTIPQKEFEYFKFDYIEAPTPRQNDGSSCGPMVVRNARRRMNGLEVGYWDDTLDPERLRMEVVELFNSTLQYQQHAHVKLRSRGTEHQPAGGSILSEVRARVPKVLKKERRAEAESDVPSLSRRLDTDDEGL</sequence>
<evidence type="ECO:0000256" key="3">
    <source>
        <dbReference type="ARBA" id="ARBA00022801"/>
    </source>
</evidence>
<name>A0A6A6DXG9_9PEZI</name>
<evidence type="ECO:0000256" key="4">
    <source>
        <dbReference type="SAM" id="MobiDB-lite"/>
    </source>
</evidence>
<evidence type="ECO:0000256" key="2">
    <source>
        <dbReference type="ARBA" id="ARBA00022670"/>
    </source>
</evidence>
<feature type="compositionally biased region" description="Basic and acidic residues" evidence="4">
    <location>
        <begin position="138"/>
        <end position="147"/>
    </location>
</feature>
<dbReference type="SUPFAM" id="SSF54001">
    <property type="entry name" value="Cysteine proteinases"/>
    <property type="match status" value="1"/>
</dbReference>
<organism evidence="6 7">
    <name type="scientific">Zopfia rhizophila CBS 207.26</name>
    <dbReference type="NCBI Taxonomy" id="1314779"/>
    <lineage>
        <taxon>Eukaryota</taxon>
        <taxon>Fungi</taxon>
        <taxon>Dikarya</taxon>
        <taxon>Ascomycota</taxon>
        <taxon>Pezizomycotina</taxon>
        <taxon>Dothideomycetes</taxon>
        <taxon>Dothideomycetes incertae sedis</taxon>
        <taxon>Zopfiaceae</taxon>
        <taxon>Zopfia</taxon>
    </lineage>
</organism>
<evidence type="ECO:0000313" key="6">
    <source>
        <dbReference type="EMBL" id="KAF2182660.1"/>
    </source>
</evidence>
<dbReference type="GO" id="GO:0008234">
    <property type="term" value="F:cysteine-type peptidase activity"/>
    <property type="evidence" value="ECO:0007669"/>
    <property type="project" value="InterPro"/>
</dbReference>
<dbReference type="Pfam" id="PF02902">
    <property type="entry name" value="Peptidase_C48"/>
    <property type="match status" value="1"/>
</dbReference>